<evidence type="ECO:0000256" key="2">
    <source>
        <dbReference type="ARBA" id="ARBA00022679"/>
    </source>
</evidence>
<gene>
    <name evidence="5" type="primary">kdsB</name>
    <name evidence="6" type="ORF">AMJ39_05505</name>
</gene>
<evidence type="ECO:0000313" key="7">
    <source>
        <dbReference type="Proteomes" id="UP000052008"/>
    </source>
</evidence>
<dbReference type="NCBIfam" id="TIGR00466">
    <property type="entry name" value="kdsB"/>
    <property type="match status" value="1"/>
</dbReference>
<dbReference type="FunFam" id="3.90.550.10:FF:000011">
    <property type="entry name" value="3-deoxy-manno-octulosonate cytidylyltransferase"/>
    <property type="match status" value="1"/>
</dbReference>
<dbReference type="PANTHER" id="PTHR42866:SF2">
    <property type="entry name" value="3-DEOXY-MANNO-OCTULOSONATE CYTIDYLYLTRANSFERASE, MITOCHONDRIAL"/>
    <property type="match status" value="1"/>
</dbReference>
<organism evidence="6 7">
    <name type="scientific">candidate division TA06 bacterium DG_24</name>
    <dbReference type="NCBI Taxonomy" id="1703770"/>
    <lineage>
        <taxon>Bacteria</taxon>
        <taxon>Bacteria division TA06</taxon>
    </lineage>
</organism>
<keyword evidence="5" id="KW-0963">Cytoplasm</keyword>
<comment type="subcellular location">
    <subcellularLocation>
        <location evidence="5">Cytoplasm</location>
    </subcellularLocation>
    <subcellularLocation>
        <location evidence="1">Membrane</location>
    </subcellularLocation>
</comment>
<keyword evidence="3 5" id="KW-0548">Nucleotidyltransferase</keyword>
<sequence length="272" mass="30036">MKAVGVIPARYGSTRFPGKPLAPILGRPMIWHVYQRVRQCAVLERVLVATDDERIIRAVREFGGEARLTSREHRCGTDRVAEAARDLQADIIVNIQGDEPLIEPGMISEVIEPLRDDPSIPIATLVREFEDHLDPEDPSLVKAVLTRDQSVLYFSRWPIASGWPSSAPSVAGDVGSPRTARQSRSHCTYRHIGIYAYRQEALAAFSSFGPSLLELAEDLEQLRALENGLSIRAVVTDYATQGVDRPEDVEAVEARMRELGAEPQAVSLSGDL</sequence>
<dbReference type="GO" id="GO:0033468">
    <property type="term" value="P:CMP-keto-3-deoxy-D-manno-octulosonic acid biosynthetic process"/>
    <property type="evidence" value="ECO:0007669"/>
    <property type="project" value="UniProtKB-UniRule"/>
</dbReference>
<dbReference type="GO" id="GO:0009103">
    <property type="term" value="P:lipopolysaccharide biosynthetic process"/>
    <property type="evidence" value="ECO:0007669"/>
    <property type="project" value="UniProtKB-UniRule"/>
</dbReference>
<dbReference type="Proteomes" id="UP000052008">
    <property type="component" value="Unassembled WGS sequence"/>
</dbReference>
<dbReference type="Gene3D" id="3.90.550.10">
    <property type="entry name" value="Spore Coat Polysaccharide Biosynthesis Protein SpsA, Chain A"/>
    <property type="match status" value="1"/>
</dbReference>
<dbReference type="EMBL" id="LIZS01000026">
    <property type="protein sequence ID" value="KPJ53227.1"/>
    <property type="molecule type" value="Genomic_DNA"/>
</dbReference>
<dbReference type="GO" id="GO:0008690">
    <property type="term" value="F:3-deoxy-manno-octulosonate cytidylyltransferase activity"/>
    <property type="evidence" value="ECO:0007669"/>
    <property type="project" value="UniProtKB-UniRule"/>
</dbReference>
<keyword evidence="4 5" id="KW-0448">Lipopolysaccharide biosynthesis</keyword>
<dbReference type="STRING" id="1703770.AMJ39_05505"/>
<dbReference type="GO" id="GO:0005829">
    <property type="term" value="C:cytosol"/>
    <property type="evidence" value="ECO:0007669"/>
    <property type="project" value="TreeGrafter"/>
</dbReference>
<accession>A0A0S7WSV4</accession>
<comment type="caution">
    <text evidence="6">The sequence shown here is derived from an EMBL/GenBank/DDBJ whole genome shotgun (WGS) entry which is preliminary data.</text>
</comment>
<dbReference type="InterPro" id="IPR029044">
    <property type="entry name" value="Nucleotide-diphossugar_trans"/>
</dbReference>
<dbReference type="Pfam" id="PF02348">
    <property type="entry name" value="CTP_transf_3"/>
    <property type="match status" value="1"/>
</dbReference>
<dbReference type="NCBIfam" id="NF003952">
    <property type="entry name" value="PRK05450.1-5"/>
    <property type="match status" value="1"/>
</dbReference>
<evidence type="ECO:0000256" key="5">
    <source>
        <dbReference type="HAMAP-Rule" id="MF_00057"/>
    </source>
</evidence>
<evidence type="ECO:0000256" key="1">
    <source>
        <dbReference type="ARBA" id="ARBA00004370"/>
    </source>
</evidence>
<dbReference type="HAMAP" id="MF_00057">
    <property type="entry name" value="KdsB"/>
    <property type="match status" value="1"/>
</dbReference>
<dbReference type="CDD" id="cd02517">
    <property type="entry name" value="CMP-KDO-Synthetase"/>
    <property type="match status" value="1"/>
</dbReference>
<proteinExistence type="inferred from homology"/>
<name>A0A0S7WSV4_UNCT6</name>
<dbReference type="InterPro" id="IPR003329">
    <property type="entry name" value="Cytidylyl_trans"/>
</dbReference>
<dbReference type="NCBIfam" id="NF009905">
    <property type="entry name" value="PRK13368.1"/>
    <property type="match status" value="1"/>
</dbReference>
<comment type="similarity">
    <text evidence="5">Belongs to the KdsB family.</text>
</comment>
<protein>
    <recommendedName>
        <fullName evidence="5">3-deoxy-manno-octulosonate cytidylyltransferase</fullName>
        <ecNumber evidence="5">2.7.7.38</ecNumber>
    </recommendedName>
    <alternativeName>
        <fullName evidence="5">CMP-2-keto-3-deoxyoctulosonic acid synthase</fullName>
        <shortName evidence="5">CKS</shortName>
        <shortName evidence="5">CMP-KDO synthase</shortName>
    </alternativeName>
</protein>
<dbReference type="PATRIC" id="fig|1703770.3.peg.587"/>
<dbReference type="EC" id="2.7.7.38" evidence="5"/>
<dbReference type="NCBIfam" id="NF003950">
    <property type="entry name" value="PRK05450.1-3"/>
    <property type="match status" value="1"/>
</dbReference>
<dbReference type="AlphaFoldDB" id="A0A0S7WSV4"/>
<dbReference type="InterPro" id="IPR004528">
    <property type="entry name" value="KdsB"/>
</dbReference>
<comment type="catalytic activity">
    <reaction evidence="5">
        <text>3-deoxy-alpha-D-manno-oct-2-ulosonate + CTP = CMP-3-deoxy-beta-D-manno-octulosonate + diphosphate</text>
        <dbReference type="Rhea" id="RHEA:23448"/>
        <dbReference type="ChEBI" id="CHEBI:33019"/>
        <dbReference type="ChEBI" id="CHEBI:37563"/>
        <dbReference type="ChEBI" id="CHEBI:85986"/>
        <dbReference type="ChEBI" id="CHEBI:85987"/>
        <dbReference type="EC" id="2.7.7.38"/>
    </reaction>
</comment>
<evidence type="ECO:0000256" key="3">
    <source>
        <dbReference type="ARBA" id="ARBA00022695"/>
    </source>
</evidence>
<evidence type="ECO:0000313" key="6">
    <source>
        <dbReference type="EMBL" id="KPJ53227.1"/>
    </source>
</evidence>
<evidence type="ECO:0000256" key="4">
    <source>
        <dbReference type="ARBA" id="ARBA00022985"/>
    </source>
</evidence>
<keyword evidence="2 5" id="KW-0808">Transferase</keyword>
<dbReference type="UniPathway" id="UPA00358">
    <property type="reaction ID" value="UER00476"/>
</dbReference>
<dbReference type="GO" id="GO:0016020">
    <property type="term" value="C:membrane"/>
    <property type="evidence" value="ECO:0007669"/>
    <property type="project" value="UniProtKB-SubCell"/>
</dbReference>
<dbReference type="PANTHER" id="PTHR42866">
    <property type="entry name" value="3-DEOXY-MANNO-OCTULOSONATE CYTIDYLYLTRANSFERASE"/>
    <property type="match status" value="1"/>
</dbReference>
<comment type="pathway">
    <text evidence="5">Nucleotide-sugar biosynthesis; CMP-3-deoxy-D-manno-octulosonate biosynthesis; CMP-3-deoxy-D-manno-octulosonate from 3-deoxy-D-manno-octulosonate and CTP: step 1/1.</text>
</comment>
<reference evidence="6 7" key="1">
    <citation type="journal article" date="2015" name="Microbiome">
        <title>Genomic resolution of linkages in carbon, nitrogen, and sulfur cycling among widespread estuary sediment bacteria.</title>
        <authorList>
            <person name="Baker B.J."/>
            <person name="Lazar C.S."/>
            <person name="Teske A.P."/>
            <person name="Dick G.J."/>
        </authorList>
    </citation>
    <scope>NUCLEOTIDE SEQUENCE [LARGE SCALE GENOMIC DNA]</scope>
    <source>
        <strain evidence="6">DG_24</strain>
    </source>
</reference>
<comment type="function">
    <text evidence="5">Activates KDO (a required 8-carbon sugar) for incorporation into bacterial lipopolysaccharide in Gram-negative bacteria.</text>
</comment>
<dbReference type="SUPFAM" id="SSF53448">
    <property type="entry name" value="Nucleotide-diphospho-sugar transferases"/>
    <property type="match status" value="1"/>
</dbReference>